<protein>
    <recommendedName>
        <fullName evidence="3">DUF2797 domain-containing protein</fullName>
    </recommendedName>
</protein>
<dbReference type="Pfam" id="PF10977">
    <property type="entry name" value="DUF2797"/>
    <property type="match status" value="1"/>
</dbReference>
<dbReference type="AlphaFoldDB" id="W4LD82"/>
<comment type="caution">
    <text evidence="1">The sequence shown here is derived from an EMBL/GenBank/DDBJ whole genome shotgun (WGS) entry which is preliminary data.</text>
</comment>
<dbReference type="PATRIC" id="fig|1429438.4.peg.5480"/>
<dbReference type="InterPro" id="IPR021246">
    <property type="entry name" value="DUF2797"/>
</dbReference>
<name>W4LD82_ENTF1</name>
<proteinExistence type="predicted"/>
<reference evidence="1 2" key="1">
    <citation type="journal article" date="2014" name="Nature">
        <title>An environmental bacterial taxon with a large and distinct metabolic repertoire.</title>
        <authorList>
            <person name="Wilson M.C."/>
            <person name="Mori T."/>
            <person name="Ruckert C."/>
            <person name="Uria A.R."/>
            <person name="Helf M.J."/>
            <person name="Takada K."/>
            <person name="Gernert C."/>
            <person name="Steffens U.A."/>
            <person name="Heycke N."/>
            <person name="Schmitt S."/>
            <person name="Rinke C."/>
            <person name="Helfrich E.J."/>
            <person name="Brachmann A.O."/>
            <person name="Gurgui C."/>
            <person name="Wakimoto T."/>
            <person name="Kracht M."/>
            <person name="Crusemann M."/>
            <person name="Hentschel U."/>
            <person name="Abe I."/>
            <person name="Matsunaga S."/>
            <person name="Kalinowski J."/>
            <person name="Takeyama H."/>
            <person name="Piel J."/>
        </authorList>
    </citation>
    <scope>NUCLEOTIDE SEQUENCE [LARGE SCALE GENOMIC DNA]</scope>
    <source>
        <strain evidence="2">TSY1</strain>
    </source>
</reference>
<dbReference type="HOGENOM" id="CLU_1019163_0_0_7"/>
<dbReference type="Proteomes" id="UP000019141">
    <property type="component" value="Unassembled WGS sequence"/>
</dbReference>
<evidence type="ECO:0000313" key="2">
    <source>
        <dbReference type="Proteomes" id="UP000019141"/>
    </source>
</evidence>
<evidence type="ECO:0008006" key="3">
    <source>
        <dbReference type="Google" id="ProtNLM"/>
    </source>
</evidence>
<gene>
    <name evidence="1" type="ORF">ETSY1_28780</name>
</gene>
<evidence type="ECO:0000313" key="1">
    <source>
        <dbReference type="EMBL" id="ETW95884.1"/>
    </source>
</evidence>
<dbReference type="EMBL" id="AZHW01000862">
    <property type="protein sequence ID" value="ETW95884.1"/>
    <property type="molecule type" value="Genomic_DNA"/>
</dbReference>
<organism evidence="1 2">
    <name type="scientific">Entotheonella factor</name>
    <dbReference type="NCBI Taxonomy" id="1429438"/>
    <lineage>
        <taxon>Bacteria</taxon>
        <taxon>Pseudomonadati</taxon>
        <taxon>Nitrospinota/Tectimicrobiota group</taxon>
        <taxon>Candidatus Tectimicrobiota</taxon>
        <taxon>Candidatus Entotheonellia</taxon>
        <taxon>Candidatus Entotheonellales</taxon>
        <taxon>Candidatus Entotheonellaceae</taxon>
        <taxon>Candidatus Entotheonella</taxon>
    </lineage>
</organism>
<accession>W4LD82</accession>
<sequence>MLSGNIEKMVTQLQDPVDYALPIGDDQLPMNQFLDRSLTLKYSGEIHCIACGVKTKKSFSQGYCYRCCQRLAQCDMCIVKPETCHYHLGTCREPEWGEQHCMIPHYVYLANSSGLKVGITRSSQVPTRWIDQGAVQAMPILRVQTRRQSGLMEMAIRQYVTDKTNWRAMLKGDTVDIDLAQERDTLLDQIGDEIRAVNEEFGEGAVEIVDEPTLDITYPVLAYPTKIKSFNLDKDPEASGTLQGIKGQYLIFDTGVINLRKYTGYHLTVDAA</sequence>
<keyword evidence="2" id="KW-1185">Reference proteome</keyword>